<proteinExistence type="predicted"/>
<sequence length="180" mass="20643">MFQTGCIQIPIGSKVGRESVVGVRTNSEGQISEQIFAVPTENHVFMPFSPEGMQLNYVASETWRFYLQGEDGERKVLRFLQAKAGFAMPWDLVAPLSSTNLWIAVKYDGSSRQVEQHKYLYRLVYFNPIQKTEERLLTYPDLGTFEFDHDKRLLLYKFGTNEIAYAPTRHAETNNAAAHK</sequence>
<evidence type="ECO:0000313" key="1">
    <source>
        <dbReference type="EMBL" id="EEF58832.1"/>
    </source>
</evidence>
<keyword evidence="2" id="KW-1185">Reference proteome</keyword>
<reference evidence="1 2" key="1">
    <citation type="journal article" date="2011" name="J. Bacteriol.">
        <title>Genome sequence of 'Pedosphaera parvula' Ellin514, an aerobic Verrucomicrobial isolate from pasture soil.</title>
        <authorList>
            <person name="Kant R."/>
            <person name="van Passel M.W."/>
            <person name="Sangwan P."/>
            <person name="Palva A."/>
            <person name="Lucas S."/>
            <person name="Copeland A."/>
            <person name="Lapidus A."/>
            <person name="Glavina Del Rio T."/>
            <person name="Dalin E."/>
            <person name="Tice H."/>
            <person name="Bruce D."/>
            <person name="Goodwin L."/>
            <person name="Pitluck S."/>
            <person name="Chertkov O."/>
            <person name="Larimer F.W."/>
            <person name="Land M.L."/>
            <person name="Hauser L."/>
            <person name="Brettin T.S."/>
            <person name="Detter J.C."/>
            <person name="Han S."/>
            <person name="de Vos W.M."/>
            <person name="Janssen P.H."/>
            <person name="Smidt H."/>
        </authorList>
    </citation>
    <scope>NUCLEOTIDE SEQUENCE [LARGE SCALE GENOMIC DNA]</scope>
    <source>
        <strain evidence="1 2">Ellin514</strain>
    </source>
</reference>
<dbReference type="Proteomes" id="UP000003688">
    <property type="component" value="Unassembled WGS sequence"/>
</dbReference>
<organism evidence="1 2">
    <name type="scientific">Pedosphaera parvula (strain Ellin514)</name>
    <dbReference type="NCBI Taxonomy" id="320771"/>
    <lineage>
        <taxon>Bacteria</taxon>
        <taxon>Pseudomonadati</taxon>
        <taxon>Verrucomicrobiota</taxon>
        <taxon>Pedosphaerae</taxon>
        <taxon>Pedosphaerales</taxon>
        <taxon>Pedosphaeraceae</taxon>
        <taxon>Pedosphaera</taxon>
    </lineage>
</organism>
<protein>
    <submittedName>
        <fullName evidence="1">Uncharacterized protein</fullName>
    </submittedName>
</protein>
<comment type="caution">
    <text evidence="1">The sequence shown here is derived from an EMBL/GenBank/DDBJ whole genome shotgun (WGS) entry which is preliminary data.</text>
</comment>
<dbReference type="EMBL" id="ABOX02000036">
    <property type="protein sequence ID" value="EEF58832.1"/>
    <property type="molecule type" value="Genomic_DNA"/>
</dbReference>
<accession>B9XMQ7</accession>
<dbReference type="AlphaFoldDB" id="B9XMQ7"/>
<name>B9XMQ7_PEDPL</name>
<gene>
    <name evidence="1" type="ORF">Cflav_PD1665</name>
</gene>
<evidence type="ECO:0000313" key="2">
    <source>
        <dbReference type="Proteomes" id="UP000003688"/>
    </source>
</evidence>